<gene>
    <name evidence="2" type="ORF">GON04_15265</name>
</gene>
<sequence length="241" mass="25234">MNRRGAATMVASFLLGACGGGGGGGGDTAAPTSAPAAASPAPAPASALAAPTTPNIALWGDSLTPPVFRALAPLSPNRQVFDGGVPGETSMQIAARQAQDPHADWITVFWYGHNNIRIDTAAAPEQIKQDLAASIARLTPGNNRFLVLSVVNNAVDGARGSVQYNTIIQLNQELARLYPGNFFDMRAFMVAQGDPQVPQQAAELQADVPSSRLRFDEIHLTGAGADVVARRLQQEIAARGW</sequence>
<evidence type="ECO:0000256" key="1">
    <source>
        <dbReference type="SAM" id="MobiDB-lite"/>
    </source>
</evidence>
<feature type="region of interest" description="Disordered" evidence="1">
    <location>
        <begin position="24"/>
        <end position="47"/>
    </location>
</feature>
<evidence type="ECO:0008006" key="4">
    <source>
        <dbReference type="Google" id="ProtNLM"/>
    </source>
</evidence>
<dbReference type="Proteomes" id="UP000469385">
    <property type="component" value="Unassembled WGS sequence"/>
</dbReference>
<evidence type="ECO:0000313" key="2">
    <source>
        <dbReference type="EMBL" id="MVQ30818.1"/>
    </source>
</evidence>
<protein>
    <recommendedName>
        <fullName evidence="4">SGNH hydrolase-type esterase domain-containing protein</fullName>
    </recommendedName>
</protein>
<dbReference type="EMBL" id="WSEL01000009">
    <property type="protein sequence ID" value="MVQ30818.1"/>
    <property type="molecule type" value="Genomic_DNA"/>
</dbReference>
<dbReference type="AlphaFoldDB" id="A0A6N8IVJ1"/>
<comment type="caution">
    <text evidence="2">The sequence shown here is derived from an EMBL/GenBank/DDBJ whole genome shotgun (WGS) entry which is preliminary data.</text>
</comment>
<proteinExistence type="predicted"/>
<feature type="compositionally biased region" description="Low complexity" evidence="1">
    <location>
        <begin position="28"/>
        <end position="47"/>
    </location>
</feature>
<dbReference type="PROSITE" id="PS51257">
    <property type="entry name" value="PROKAR_LIPOPROTEIN"/>
    <property type="match status" value="1"/>
</dbReference>
<dbReference type="Gene3D" id="3.40.50.1110">
    <property type="entry name" value="SGNH hydrolase"/>
    <property type="match status" value="1"/>
</dbReference>
<reference evidence="2 3" key="1">
    <citation type="submission" date="2019-12" db="EMBL/GenBank/DDBJ databases">
        <authorList>
            <person name="Huq M.A."/>
        </authorList>
    </citation>
    <scope>NUCLEOTIDE SEQUENCE [LARGE SCALE GENOMIC DNA]</scope>
    <source>
        <strain evidence="2 3">MAH-25</strain>
    </source>
</reference>
<keyword evidence="3" id="KW-1185">Reference proteome</keyword>
<dbReference type="CDD" id="cd00229">
    <property type="entry name" value="SGNH_hydrolase"/>
    <property type="match status" value="1"/>
</dbReference>
<organism evidence="2 3">
    <name type="scientific">Ramlibacter pinisoli</name>
    <dbReference type="NCBI Taxonomy" id="2682844"/>
    <lineage>
        <taxon>Bacteria</taxon>
        <taxon>Pseudomonadati</taxon>
        <taxon>Pseudomonadota</taxon>
        <taxon>Betaproteobacteria</taxon>
        <taxon>Burkholderiales</taxon>
        <taxon>Comamonadaceae</taxon>
        <taxon>Ramlibacter</taxon>
    </lineage>
</organism>
<dbReference type="GO" id="GO:0016788">
    <property type="term" value="F:hydrolase activity, acting on ester bonds"/>
    <property type="evidence" value="ECO:0007669"/>
    <property type="project" value="UniProtKB-ARBA"/>
</dbReference>
<dbReference type="SUPFAM" id="SSF52266">
    <property type="entry name" value="SGNH hydrolase"/>
    <property type="match status" value="1"/>
</dbReference>
<evidence type="ECO:0000313" key="3">
    <source>
        <dbReference type="Proteomes" id="UP000469385"/>
    </source>
</evidence>
<accession>A0A6N8IVJ1</accession>
<name>A0A6N8IVJ1_9BURK</name>
<dbReference type="InterPro" id="IPR036514">
    <property type="entry name" value="SGNH_hydro_sf"/>
</dbReference>